<dbReference type="Proteomes" id="UP000557307">
    <property type="component" value="Unassembled WGS sequence"/>
</dbReference>
<accession>A0A840TTG2</accession>
<evidence type="ECO:0000256" key="1">
    <source>
        <dbReference type="SAM" id="SignalP"/>
    </source>
</evidence>
<reference evidence="2 3" key="1">
    <citation type="submission" date="2020-08" db="EMBL/GenBank/DDBJ databases">
        <title>Genomic Encyclopedia of Type Strains, Phase IV (KMG-IV): sequencing the most valuable type-strain genomes for metagenomic binning, comparative biology and taxonomic classification.</title>
        <authorList>
            <person name="Goeker M."/>
        </authorList>
    </citation>
    <scope>NUCLEOTIDE SEQUENCE [LARGE SCALE GENOMIC DNA]</scope>
    <source>
        <strain evidence="2 3">DSM 105074</strain>
    </source>
</reference>
<sequence length="99" mass="10530">MNRFVKSQGVSLLALLLSGGLLVAMNTSRPTTQAAAFAFYSVASEDDDYYYIGTPPTTGCDEPGDRACQVYSPAVAPDGQQRIPKNAQELSVTVSRANP</sequence>
<evidence type="ECO:0000313" key="3">
    <source>
        <dbReference type="Proteomes" id="UP000557307"/>
    </source>
</evidence>
<proteinExistence type="predicted"/>
<feature type="signal peptide" evidence="1">
    <location>
        <begin position="1"/>
        <end position="23"/>
    </location>
</feature>
<comment type="caution">
    <text evidence="2">The sequence shown here is derived from an EMBL/GenBank/DDBJ whole genome shotgun (WGS) entry which is preliminary data.</text>
</comment>
<name>A0A840TTG2_9BACT</name>
<organism evidence="2 3">
    <name type="scientific">Rhabdobacter roseus</name>
    <dbReference type="NCBI Taxonomy" id="1655419"/>
    <lineage>
        <taxon>Bacteria</taxon>
        <taxon>Pseudomonadati</taxon>
        <taxon>Bacteroidota</taxon>
        <taxon>Cytophagia</taxon>
        <taxon>Cytophagales</taxon>
        <taxon>Cytophagaceae</taxon>
        <taxon>Rhabdobacter</taxon>
    </lineage>
</organism>
<keyword evidence="3" id="KW-1185">Reference proteome</keyword>
<feature type="chain" id="PRO_5032371534" evidence="1">
    <location>
        <begin position="24"/>
        <end position="99"/>
    </location>
</feature>
<evidence type="ECO:0000313" key="2">
    <source>
        <dbReference type="EMBL" id="MBB5282969.1"/>
    </source>
</evidence>
<protein>
    <submittedName>
        <fullName evidence="2">Uncharacterized protein</fullName>
    </submittedName>
</protein>
<keyword evidence="1" id="KW-0732">Signal</keyword>
<gene>
    <name evidence="2" type="ORF">HNQ92_001095</name>
</gene>
<dbReference type="EMBL" id="JACHGF010000002">
    <property type="protein sequence ID" value="MBB5282969.1"/>
    <property type="molecule type" value="Genomic_DNA"/>
</dbReference>
<dbReference type="AlphaFoldDB" id="A0A840TTG2"/>
<dbReference type="RefSeq" id="WP_184171966.1">
    <property type="nucleotide sequence ID" value="NZ_JACHGF010000002.1"/>
</dbReference>